<dbReference type="GO" id="GO:0005737">
    <property type="term" value="C:cytoplasm"/>
    <property type="evidence" value="ECO:0007669"/>
    <property type="project" value="UniProtKB-SubCell"/>
</dbReference>
<comment type="similarity">
    <text evidence="2 12">Belongs to the ClpA/ClpB family.</text>
</comment>
<dbReference type="RefSeq" id="WP_187761736.1">
    <property type="nucleotide sequence ID" value="NZ_CP061038.1"/>
</dbReference>
<keyword evidence="13" id="KW-0963">Cytoplasm</keyword>
<dbReference type="GO" id="GO:0042026">
    <property type="term" value="P:protein refolding"/>
    <property type="evidence" value="ECO:0007669"/>
    <property type="project" value="UniProtKB-UniRule"/>
</dbReference>
<dbReference type="EMBL" id="CP061038">
    <property type="protein sequence ID" value="QNQ09422.1"/>
    <property type="molecule type" value="Genomic_DNA"/>
</dbReference>
<evidence type="ECO:0000256" key="4">
    <source>
        <dbReference type="ARBA" id="ARBA00022737"/>
    </source>
</evidence>
<name>A0A7H0LIB9_9SPHN</name>
<dbReference type="AlphaFoldDB" id="A0A7H0LIB9"/>
<keyword evidence="4 11" id="KW-0677">Repeat</keyword>
<dbReference type="InterPro" id="IPR003959">
    <property type="entry name" value="ATPase_AAA_core"/>
</dbReference>
<keyword evidence="5 12" id="KW-0547">Nucleotide-binding</keyword>
<dbReference type="PANTHER" id="PTHR11638:SF18">
    <property type="entry name" value="HEAT SHOCK PROTEIN 104"/>
    <property type="match status" value="1"/>
</dbReference>
<dbReference type="Proteomes" id="UP000516148">
    <property type="component" value="Chromosome"/>
</dbReference>
<keyword evidence="8 12" id="KW-0143">Chaperone</keyword>
<evidence type="ECO:0000256" key="6">
    <source>
        <dbReference type="ARBA" id="ARBA00022840"/>
    </source>
</evidence>
<dbReference type="Pfam" id="PF07724">
    <property type="entry name" value="AAA_2"/>
    <property type="match status" value="1"/>
</dbReference>
<dbReference type="NCBIfam" id="TIGR03346">
    <property type="entry name" value="chaperone_ClpB"/>
    <property type="match status" value="1"/>
</dbReference>
<dbReference type="InterPro" id="IPR018368">
    <property type="entry name" value="ClpA/B_CS1"/>
</dbReference>
<dbReference type="SUPFAM" id="SSF81923">
    <property type="entry name" value="Double Clp-N motif"/>
    <property type="match status" value="1"/>
</dbReference>
<evidence type="ECO:0000313" key="16">
    <source>
        <dbReference type="Proteomes" id="UP000516148"/>
    </source>
</evidence>
<dbReference type="InterPro" id="IPR041546">
    <property type="entry name" value="ClpA/ClpB_AAA_lid"/>
</dbReference>
<proteinExistence type="inferred from homology"/>
<evidence type="ECO:0000313" key="15">
    <source>
        <dbReference type="EMBL" id="QNQ09422.1"/>
    </source>
</evidence>
<evidence type="ECO:0000256" key="10">
    <source>
        <dbReference type="ARBA" id="ARBA00026057"/>
    </source>
</evidence>
<keyword evidence="13" id="KW-0346">Stress response</keyword>
<dbReference type="Pfam" id="PF10431">
    <property type="entry name" value="ClpB_D2-small"/>
    <property type="match status" value="1"/>
</dbReference>
<reference evidence="15 16" key="1">
    <citation type="submission" date="2020-09" db="EMBL/GenBank/DDBJ databases">
        <title>Sphingomonas sp., a new species isolated from pork steak.</title>
        <authorList>
            <person name="Heidler von Heilborn D."/>
        </authorList>
    </citation>
    <scope>NUCLEOTIDE SEQUENCE [LARGE SCALE GENOMIC DNA]</scope>
    <source>
        <strain evidence="16">S8-3T</strain>
    </source>
</reference>
<keyword evidence="7 13" id="KW-0175">Coiled coil</keyword>
<dbReference type="SMART" id="SM00382">
    <property type="entry name" value="AAA"/>
    <property type="match status" value="2"/>
</dbReference>
<comment type="subcellular location">
    <subcellularLocation>
        <location evidence="1 13">Cytoplasm</location>
    </subcellularLocation>
</comment>
<dbReference type="PRINTS" id="PR00300">
    <property type="entry name" value="CLPPROTEASEA"/>
</dbReference>
<dbReference type="InterPro" id="IPR003593">
    <property type="entry name" value="AAA+_ATPase"/>
</dbReference>
<dbReference type="InterPro" id="IPR019489">
    <property type="entry name" value="Clp_ATPase_C"/>
</dbReference>
<dbReference type="CDD" id="cd19499">
    <property type="entry name" value="RecA-like_ClpB_Hsp104-like"/>
    <property type="match status" value="1"/>
</dbReference>
<dbReference type="PANTHER" id="PTHR11638">
    <property type="entry name" value="ATP-DEPENDENT CLP PROTEASE"/>
    <property type="match status" value="1"/>
</dbReference>
<feature type="coiled-coil region" evidence="13">
    <location>
        <begin position="415"/>
        <end position="495"/>
    </location>
</feature>
<dbReference type="PROSITE" id="PS00871">
    <property type="entry name" value="CLPAB_2"/>
    <property type="match status" value="1"/>
</dbReference>
<dbReference type="InterPro" id="IPR001270">
    <property type="entry name" value="ClpA/B"/>
</dbReference>
<dbReference type="Gene3D" id="1.10.8.60">
    <property type="match status" value="1"/>
</dbReference>
<dbReference type="Gene3D" id="3.40.50.300">
    <property type="entry name" value="P-loop containing nucleotide triphosphate hydrolases"/>
    <property type="match status" value="3"/>
</dbReference>
<dbReference type="KEGG" id="spap:H3Z74_22705"/>
<dbReference type="Gene3D" id="1.10.1780.10">
    <property type="entry name" value="Clp, N-terminal domain"/>
    <property type="match status" value="1"/>
</dbReference>
<accession>A0A7H0LIB9</accession>
<keyword evidence="6 12" id="KW-0067">ATP-binding</keyword>
<sequence length="859" mass="93616">MNLEKFTDRAKGFLQSAQTVAIRMSHQRIAPEHLLKALLEDEQGMAAGLITAAGGDAKRAVSETDLALSKIPAVSGGGAQQTPGLDNDAVRVLDQAEQIAAKAGDSFVTVERLLVALALSLNTAAGKALQAAGVRADALNTAINNVRGGRTADSAGAEDRFDALKKFARDLTQAARDGKLDPVIGRDEEIRRTIQILARRTKNNPVLIGEPGVGKTAIAEGLALRIANGDVPDTLKDRRLMSLDMGSLIAGAKYRGEFEERLKGVLDEVKSAEGDIVLFIDEMHTLIGAGKSEGAMDASNMIKPALARGELHCVGATTLDEYRKHVEKDPALQRRFQPVFVGEPTVEDTISILRGLKEKYELHHGVRITDAAIVASATLGNRYITDRFLPDKAIDLMDEAASRIRMEVESKPEEIETLDRRIIQLKIEREALKRESDAASRDRLAALEGELANLEQQSAELTTRWQAEKDKISAEAKIKEKLDAARLELEQAQRAGDLARAGELSYGTIPQLQRQLDEAAGATKGAMLREEVTADDIAAVVSRWTGIPVDRMLEGERAKLLGMEEAISKRVIGQQQAVHAVSTAVRRARAGLQEANRPLGSFLFLGPTGVGKTELTKALAEFLFDDPSAMVRIDMSEFMEKHAVARLIGAPPGYVGYEEGGVLTESVRRRPYQVILFDEVEKAHGDVFNILLQVLDDGRLTDGQGRTVDFSNTLIILTSNLGSQYLTNLADGRPVSDVEPQVMEIVRGHFRPEFLNRLDEIILFHRLGQSEMAPIVDIQVGRIGKLLADRKVTLDLTEAARAWLGRVGYDPVYGARPLKRAVQRYLQDPLADLILRGEVKDGAAVKVDEGDGKLELTIG</sequence>
<evidence type="ECO:0000256" key="7">
    <source>
        <dbReference type="ARBA" id="ARBA00023054"/>
    </source>
</evidence>
<evidence type="ECO:0000259" key="14">
    <source>
        <dbReference type="PROSITE" id="PS51903"/>
    </source>
</evidence>
<dbReference type="InterPro" id="IPR050130">
    <property type="entry name" value="ClpA_ClpB"/>
</dbReference>
<dbReference type="FunFam" id="3.40.50.300:FF:000025">
    <property type="entry name" value="ATP-dependent Clp protease subunit"/>
    <property type="match status" value="1"/>
</dbReference>
<dbReference type="Pfam" id="PF17871">
    <property type="entry name" value="AAA_lid_9"/>
    <property type="match status" value="1"/>
</dbReference>
<dbReference type="SUPFAM" id="SSF52540">
    <property type="entry name" value="P-loop containing nucleoside triphosphate hydrolases"/>
    <property type="match status" value="2"/>
</dbReference>
<comment type="subunit">
    <text evidence="13">Homohexamer; The oligomerization is ATP-dependent.</text>
</comment>
<evidence type="ECO:0000256" key="13">
    <source>
        <dbReference type="RuleBase" id="RU362034"/>
    </source>
</evidence>
<evidence type="ECO:0000256" key="1">
    <source>
        <dbReference type="ARBA" id="ARBA00004496"/>
    </source>
</evidence>
<dbReference type="FunFam" id="3.40.50.300:FF:000120">
    <property type="entry name" value="ATP-dependent chaperone ClpB"/>
    <property type="match status" value="1"/>
</dbReference>
<dbReference type="GO" id="GO:0016887">
    <property type="term" value="F:ATP hydrolysis activity"/>
    <property type="evidence" value="ECO:0007669"/>
    <property type="project" value="InterPro"/>
</dbReference>
<evidence type="ECO:0000256" key="8">
    <source>
        <dbReference type="ARBA" id="ARBA00023186"/>
    </source>
</evidence>
<dbReference type="FunFam" id="3.40.50.300:FF:000010">
    <property type="entry name" value="Chaperone clpB 1, putative"/>
    <property type="match status" value="1"/>
</dbReference>
<feature type="domain" description="Clp R" evidence="14">
    <location>
        <begin position="3"/>
        <end position="149"/>
    </location>
</feature>
<dbReference type="InterPro" id="IPR027417">
    <property type="entry name" value="P-loop_NTPase"/>
</dbReference>
<evidence type="ECO:0000256" key="11">
    <source>
        <dbReference type="PROSITE-ProRule" id="PRU01251"/>
    </source>
</evidence>
<evidence type="ECO:0000256" key="3">
    <source>
        <dbReference type="ARBA" id="ARBA00017574"/>
    </source>
</evidence>
<gene>
    <name evidence="13 15" type="primary">clpB</name>
    <name evidence="15" type="ORF">H3Z74_22705</name>
</gene>
<evidence type="ECO:0000256" key="9">
    <source>
        <dbReference type="ARBA" id="ARBA00025613"/>
    </source>
</evidence>
<keyword evidence="16" id="KW-1185">Reference proteome</keyword>
<dbReference type="PROSITE" id="PS00870">
    <property type="entry name" value="CLPAB_1"/>
    <property type="match status" value="1"/>
</dbReference>
<dbReference type="GO" id="GO:0034605">
    <property type="term" value="P:cellular response to heat"/>
    <property type="evidence" value="ECO:0007669"/>
    <property type="project" value="TreeGrafter"/>
</dbReference>
<dbReference type="Pfam" id="PF02861">
    <property type="entry name" value="Clp_N"/>
    <property type="match status" value="1"/>
</dbReference>
<evidence type="ECO:0000256" key="5">
    <source>
        <dbReference type="ARBA" id="ARBA00022741"/>
    </source>
</evidence>
<comment type="function">
    <text evidence="9">Part of a stress-induced multi-chaperone system, it is involved in the recovery of the cell from heat-induced damage, in cooperation with DnaK, DnaJ and GrpE. Acts before DnaK, in the processing of protein aggregates. Protein binding stimulates the ATPase activity; ATP hydrolysis unfolds the denatured protein aggregates, which probably helps expose new hydrophobic binding sites on the surface of ClpB-bound aggregates, contributing to the solubilization and refolding of denatured protein aggregates by DnaK.</text>
</comment>
<dbReference type="InterPro" id="IPR036628">
    <property type="entry name" value="Clp_N_dom_sf"/>
</dbReference>
<dbReference type="CDD" id="cd00009">
    <property type="entry name" value="AAA"/>
    <property type="match status" value="1"/>
</dbReference>
<evidence type="ECO:0000256" key="2">
    <source>
        <dbReference type="ARBA" id="ARBA00008675"/>
    </source>
</evidence>
<evidence type="ECO:0000256" key="12">
    <source>
        <dbReference type="RuleBase" id="RU004432"/>
    </source>
</evidence>
<protein>
    <recommendedName>
        <fullName evidence="3 13">Chaperone protein ClpB</fullName>
    </recommendedName>
</protein>
<dbReference type="Pfam" id="PF00004">
    <property type="entry name" value="AAA"/>
    <property type="match status" value="1"/>
</dbReference>
<dbReference type="InterPro" id="IPR004176">
    <property type="entry name" value="Clp_R_N"/>
</dbReference>
<dbReference type="InterPro" id="IPR017730">
    <property type="entry name" value="Chaperonin_ClpB"/>
</dbReference>
<dbReference type="SMART" id="SM01086">
    <property type="entry name" value="ClpB_D2-small"/>
    <property type="match status" value="1"/>
</dbReference>
<dbReference type="InterPro" id="IPR028299">
    <property type="entry name" value="ClpA/B_CS2"/>
</dbReference>
<dbReference type="GO" id="GO:0005524">
    <property type="term" value="F:ATP binding"/>
    <property type="evidence" value="ECO:0007669"/>
    <property type="project" value="UniProtKB-UniRule"/>
</dbReference>
<dbReference type="PROSITE" id="PS51903">
    <property type="entry name" value="CLP_R"/>
    <property type="match status" value="1"/>
</dbReference>
<comment type="subunit">
    <text evidence="10">Homohexamer. The oligomerization is ATP-dependent.</text>
</comment>
<organism evidence="15 16">
    <name type="scientific">Sphingomonas alpina</name>
    <dbReference type="NCBI Taxonomy" id="653931"/>
    <lineage>
        <taxon>Bacteria</taxon>
        <taxon>Pseudomonadati</taxon>
        <taxon>Pseudomonadota</taxon>
        <taxon>Alphaproteobacteria</taxon>
        <taxon>Sphingomonadales</taxon>
        <taxon>Sphingomonadaceae</taxon>
        <taxon>Sphingomonas</taxon>
    </lineage>
</organism>